<dbReference type="GO" id="GO:0015288">
    <property type="term" value="F:porin activity"/>
    <property type="evidence" value="ECO:0007669"/>
    <property type="project" value="UniProtKB-KW"/>
</dbReference>
<evidence type="ECO:0000256" key="10">
    <source>
        <dbReference type="ARBA" id="ARBA00023237"/>
    </source>
</evidence>
<name>A0A3N8QCP2_9BURK</name>
<dbReference type="RefSeq" id="WP_124575892.1">
    <property type="nucleotide sequence ID" value="NZ_QTQV01000001.1"/>
</dbReference>
<evidence type="ECO:0000256" key="4">
    <source>
        <dbReference type="ARBA" id="ARBA00022452"/>
    </source>
</evidence>
<evidence type="ECO:0000256" key="8">
    <source>
        <dbReference type="ARBA" id="ARBA00023114"/>
    </source>
</evidence>
<gene>
    <name evidence="13" type="ORF">DF051_01625</name>
</gene>
<dbReference type="InterPro" id="IPR050298">
    <property type="entry name" value="Gram-neg_bact_OMP"/>
</dbReference>
<accession>A0A3N8QCP2</accession>
<comment type="caution">
    <text evidence="13">The sequence shown here is derived from an EMBL/GenBank/DDBJ whole genome shotgun (WGS) entry which is preliminary data.</text>
</comment>
<keyword evidence="6 11" id="KW-0732">Signal</keyword>
<keyword evidence="5" id="KW-0812">Transmembrane</keyword>
<dbReference type="GO" id="GO:0006811">
    <property type="term" value="P:monoatomic ion transport"/>
    <property type="evidence" value="ECO:0007669"/>
    <property type="project" value="UniProtKB-KW"/>
</dbReference>
<evidence type="ECO:0000259" key="12">
    <source>
        <dbReference type="Pfam" id="PF13609"/>
    </source>
</evidence>
<dbReference type="GO" id="GO:0046930">
    <property type="term" value="C:pore complex"/>
    <property type="evidence" value="ECO:0007669"/>
    <property type="project" value="UniProtKB-KW"/>
</dbReference>
<sequence>MEKKIILSCALVLCTLNAHAQSSVTLYGVIDSGLFYSTNQGGKHAVQFLSSPTETSVWGLRGSEDLGGGNKVIFKLGSAFSMANGTAWPSGRIFGDYAWIGLSSTSAGTLKLGRMLDSVGDYLGDFAATGSWGGALYAHPYDNDNLWATYMVNNAVKYQSIELAGVTFGGMYAFSNKAGATSGSGSGFADNRLWAAGLAYEIGRLKLAAVYEQLDHPGDDAPGSLGAVDVLDANFTAARQRIFGLGAHYAFDRFEIGSNVTRTVLEMPTGEWQNPAFTGASGLSFNNYELNATFHATAAVDVKGAYTYTTASVDGKHPHWNQFGLLAEYALSKRTQVYLDAVYQRVHGDDTPFSQAQINTLSPASGNTQALVGMGIRHRF</sequence>
<evidence type="ECO:0000313" key="13">
    <source>
        <dbReference type="EMBL" id="RQT21564.1"/>
    </source>
</evidence>
<feature type="domain" description="Porin" evidence="12">
    <location>
        <begin position="10"/>
        <end position="345"/>
    </location>
</feature>
<evidence type="ECO:0000256" key="3">
    <source>
        <dbReference type="ARBA" id="ARBA00022448"/>
    </source>
</evidence>
<feature type="signal peptide" evidence="11">
    <location>
        <begin position="1"/>
        <end position="20"/>
    </location>
</feature>
<dbReference type="SUPFAM" id="SSF56935">
    <property type="entry name" value="Porins"/>
    <property type="match status" value="1"/>
</dbReference>
<comment type="subunit">
    <text evidence="2">Homotrimer.</text>
</comment>
<dbReference type="InterPro" id="IPR033900">
    <property type="entry name" value="Gram_neg_porin_domain"/>
</dbReference>
<dbReference type="Proteomes" id="UP000277921">
    <property type="component" value="Unassembled WGS sequence"/>
</dbReference>
<comment type="subcellular location">
    <subcellularLocation>
        <location evidence="1">Cell outer membrane</location>
        <topology evidence="1">Multi-pass membrane protein</topology>
    </subcellularLocation>
</comment>
<evidence type="ECO:0000256" key="9">
    <source>
        <dbReference type="ARBA" id="ARBA00023136"/>
    </source>
</evidence>
<protein>
    <submittedName>
        <fullName evidence="13">Porin</fullName>
    </submittedName>
</protein>
<dbReference type="InterPro" id="IPR002299">
    <property type="entry name" value="Porin_Neis"/>
</dbReference>
<evidence type="ECO:0000256" key="7">
    <source>
        <dbReference type="ARBA" id="ARBA00023065"/>
    </source>
</evidence>
<feature type="chain" id="PRO_5018091259" evidence="11">
    <location>
        <begin position="21"/>
        <end position="380"/>
    </location>
</feature>
<dbReference type="PRINTS" id="PR00184">
    <property type="entry name" value="NEISSPPORIN"/>
</dbReference>
<organism evidence="13 14">
    <name type="scientific">Burkholderia contaminans</name>
    <dbReference type="NCBI Taxonomy" id="488447"/>
    <lineage>
        <taxon>Bacteria</taxon>
        <taxon>Pseudomonadati</taxon>
        <taxon>Pseudomonadota</taxon>
        <taxon>Betaproteobacteria</taxon>
        <taxon>Burkholderiales</taxon>
        <taxon>Burkholderiaceae</taxon>
        <taxon>Burkholderia</taxon>
        <taxon>Burkholderia cepacia complex</taxon>
    </lineage>
</organism>
<dbReference type="EMBL" id="QTQV01000001">
    <property type="protein sequence ID" value="RQT21564.1"/>
    <property type="molecule type" value="Genomic_DNA"/>
</dbReference>
<dbReference type="GO" id="GO:0009279">
    <property type="term" value="C:cell outer membrane"/>
    <property type="evidence" value="ECO:0007669"/>
    <property type="project" value="UniProtKB-SubCell"/>
</dbReference>
<dbReference type="PANTHER" id="PTHR34501">
    <property type="entry name" value="PROTEIN YDDL-RELATED"/>
    <property type="match status" value="1"/>
</dbReference>
<dbReference type="Gene3D" id="2.40.160.10">
    <property type="entry name" value="Porin"/>
    <property type="match status" value="1"/>
</dbReference>
<evidence type="ECO:0000256" key="6">
    <source>
        <dbReference type="ARBA" id="ARBA00022729"/>
    </source>
</evidence>
<dbReference type="Pfam" id="PF13609">
    <property type="entry name" value="Porin_4"/>
    <property type="match status" value="1"/>
</dbReference>
<evidence type="ECO:0000256" key="5">
    <source>
        <dbReference type="ARBA" id="ARBA00022692"/>
    </source>
</evidence>
<proteinExistence type="predicted"/>
<reference evidence="13 14" key="1">
    <citation type="submission" date="2018-08" db="EMBL/GenBank/DDBJ databases">
        <title>Comparative analysis of Burkholderia isolates from Puerto Rico.</title>
        <authorList>
            <person name="Hall C."/>
            <person name="Sahl J."/>
            <person name="Wagner D."/>
        </authorList>
    </citation>
    <scope>NUCLEOTIDE SEQUENCE [LARGE SCALE GENOMIC DNA]</scope>
    <source>
        <strain evidence="13 14">Bp9025</strain>
    </source>
</reference>
<evidence type="ECO:0000313" key="14">
    <source>
        <dbReference type="Proteomes" id="UP000277921"/>
    </source>
</evidence>
<keyword evidence="8" id="KW-0626">Porin</keyword>
<evidence type="ECO:0000256" key="1">
    <source>
        <dbReference type="ARBA" id="ARBA00004571"/>
    </source>
</evidence>
<keyword evidence="7" id="KW-0406">Ion transport</keyword>
<dbReference type="PANTHER" id="PTHR34501:SF9">
    <property type="entry name" value="MAJOR OUTER MEMBRANE PROTEIN P.IA"/>
    <property type="match status" value="1"/>
</dbReference>
<dbReference type="AlphaFoldDB" id="A0A3N8QCP2"/>
<keyword evidence="9" id="KW-0472">Membrane</keyword>
<keyword evidence="10" id="KW-0998">Cell outer membrane</keyword>
<evidence type="ECO:0000256" key="2">
    <source>
        <dbReference type="ARBA" id="ARBA00011233"/>
    </source>
</evidence>
<keyword evidence="4" id="KW-1134">Transmembrane beta strand</keyword>
<keyword evidence="3" id="KW-0813">Transport</keyword>
<dbReference type="CDD" id="cd00342">
    <property type="entry name" value="gram_neg_porins"/>
    <property type="match status" value="1"/>
</dbReference>
<evidence type="ECO:0000256" key="11">
    <source>
        <dbReference type="SAM" id="SignalP"/>
    </source>
</evidence>
<dbReference type="InterPro" id="IPR023614">
    <property type="entry name" value="Porin_dom_sf"/>
</dbReference>